<evidence type="ECO:0000259" key="4">
    <source>
        <dbReference type="Pfam" id="PF20148"/>
    </source>
</evidence>
<dbReference type="Proteomes" id="UP001569428">
    <property type="component" value="Unassembled WGS sequence"/>
</dbReference>
<sequence length="1394" mass="154797">MTSWGKLHTVLVGFCASLLMHTAVAHDFGGDSAGDPPPGPPEPPPCERSPDPCCGSGSSAVGDPIRTFDGGFYLADTDLKVGSSYPIRLVRRFDGRSEFDSALGYGWAFDHDRRLFEYPDGSVLLRSGCGRRDTFIFTGGAYVTPRDAPQGTLKEHGDGSYTFTYASGRRDEFDADGRLVAIINSKGQSHRLSYDERGRLPLTGTSPDSIDPNKPMVVAYQPRLTRIEEVGADDVPTGAAVEFFYNEQSGRLTHVIANDGRRIDYRHDEWQSATRGNLVEVSGLENYQHSFKYEDPTDTHLITGLQQGIGAVWVTNTYDSEGRVTKQVEGQNILELDYVEIGTTQVTETVRSASGEVLDTRVSTYVFDEAGYLQKRIDPLGNEYRQIYDDTKDRSRIEYWEKQGDDLTLLTATDYTYNGQAQKTSASTTLASGELITQRWTYDNGWLASEEQVSSQDPDKVFRTEYTFVRDAQGIPTNIATIKQRKDDNTDAVTTLTYCNGEAGCPDSALVKQIDGPRTDVQDIVTFTYYDSTDQSGCDNGGNCYRKGDLKKITDPLDHTKEFLSYDITGKPTQTLDANDLRVNYRYHPRGWLLEETQLGSDDNSSDDDIVTLYDYDDRGNVTKVTESDGNSLVFSYDQRNRLTQIEDAEGSKIKYTLDSQGNHLKTEIVDRDGNLKQTSSGIYDQLNRLKQRLGAEQQTTSYTYDGMGRLALSTDALSVKTQYRYDGLGRLAESIGDAEGLAASSKFAYDATGRITEVIDPRNNSTLYEYDLAGNLLKLVSPDTGTSTHVYDTAGNLTSSTDARGIVSKLTYDALNRLTSINYPASPSEKATFTYDSTEGGNKGRGRLTGYSNDAGSTVLTYDALGRVTQQGDTIGGLDFTTGYGYDREGRVTSITYPSGRIVSYIRDALGRIAKVTIQDNAEADAQTILSNIQYDSMMGIGSMEYGNGITQSYGYDQDGRLQSIDASGIGNIQSQTYTYDLVSNITGITDNLDSSKSQVFFYDDLYRLIDGSYTAGQDTFTYDLVGNRTQQTFTENGQSPKVTTFGYESNSNRLTAKGGQTWELDDAGNTISSGDGAYEYTYNHANRLKTYSEDGTLKGTYYYNALGQRVRTDKAEDNLLHYSLTGQYLGETNLSAGGAVHRQIDYIYLDDMPVAQIETRLSAGQVQSATLTYLHSDHLNTPRIGTNDSAIVWRWDSDAFGQREPNADPDGDFNLVEVNLRFPGQIKGEEAPHYYNYFRDYDPSNGRYLESDPIGLSAGINTFGYVAGNPIRAVDPFGLFQVCRRPLSFAGNRMSSGRTGTNLGIYHEHGFYEDGSGDNTGFTKGGTFDDRENRDNYQWCSEERYDDDIMRQAEENISEDWQDGYNFVTNNCQDYTDALIEEYERIQNSSEQ</sequence>
<dbReference type="Pfam" id="PF05593">
    <property type="entry name" value="RHS_repeat"/>
    <property type="match status" value="3"/>
</dbReference>
<name>A0ABV4NUD8_9GAMM</name>
<evidence type="ECO:0000256" key="2">
    <source>
        <dbReference type="SAM" id="MobiDB-lite"/>
    </source>
</evidence>
<dbReference type="InterPro" id="IPR050708">
    <property type="entry name" value="T6SS_VgrG/RHS"/>
</dbReference>
<dbReference type="Pfam" id="PF25023">
    <property type="entry name" value="TEN_YD-shell"/>
    <property type="match status" value="1"/>
</dbReference>
<evidence type="ECO:0000313" key="6">
    <source>
        <dbReference type="EMBL" id="MFA0809726.1"/>
    </source>
</evidence>
<dbReference type="PANTHER" id="PTHR32305:SF15">
    <property type="entry name" value="PROTEIN RHSA-RELATED"/>
    <property type="match status" value="1"/>
</dbReference>
<dbReference type="InterPro" id="IPR056823">
    <property type="entry name" value="TEN-like_YD-shell"/>
</dbReference>
<dbReference type="PANTHER" id="PTHR32305">
    <property type="match status" value="1"/>
</dbReference>
<evidence type="ECO:0000259" key="5">
    <source>
        <dbReference type="Pfam" id="PF25023"/>
    </source>
</evidence>
<dbReference type="NCBIfam" id="TIGR03696">
    <property type="entry name" value="Rhs_assc_core"/>
    <property type="match status" value="1"/>
</dbReference>
<feature type="chain" id="PRO_5046987377" evidence="3">
    <location>
        <begin position="26"/>
        <end position="1394"/>
    </location>
</feature>
<evidence type="ECO:0000256" key="3">
    <source>
        <dbReference type="SAM" id="SignalP"/>
    </source>
</evidence>
<feature type="compositionally biased region" description="Pro residues" evidence="2">
    <location>
        <begin position="35"/>
        <end position="47"/>
    </location>
</feature>
<keyword evidence="3" id="KW-0732">Signal</keyword>
<feature type="domain" description="DUF6531" evidence="4">
    <location>
        <begin position="62"/>
        <end position="135"/>
    </location>
</feature>
<dbReference type="Pfam" id="PF20148">
    <property type="entry name" value="DUF6531"/>
    <property type="match status" value="1"/>
</dbReference>
<keyword evidence="7" id="KW-1185">Reference proteome</keyword>
<feature type="region of interest" description="Disordered" evidence="2">
    <location>
        <begin position="29"/>
        <end position="58"/>
    </location>
</feature>
<dbReference type="NCBIfam" id="TIGR01643">
    <property type="entry name" value="YD_repeat_2x"/>
    <property type="match status" value="8"/>
</dbReference>
<dbReference type="InterPro" id="IPR022385">
    <property type="entry name" value="Rhs_assc_core"/>
</dbReference>
<evidence type="ECO:0000313" key="7">
    <source>
        <dbReference type="Proteomes" id="UP001569428"/>
    </source>
</evidence>
<dbReference type="InterPro" id="IPR031325">
    <property type="entry name" value="RHS_repeat"/>
</dbReference>
<dbReference type="EMBL" id="JBGMEK010000002">
    <property type="protein sequence ID" value="MFA0809726.1"/>
    <property type="molecule type" value="Genomic_DNA"/>
</dbReference>
<reference evidence="6 7" key="1">
    <citation type="submission" date="2024-08" db="EMBL/GenBank/DDBJ databases">
        <authorList>
            <person name="Ishaq N."/>
        </authorList>
    </citation>
    <scope>NUCLEOTIDE SEQUENCE [LARGE SCALE GENOMIC DNA]</scope>
    <source>
        <strain evidence="6 7">DSM 18651</strain>
    </source>
</reference>
<comment type="caution">
    <text evidence="6">The sequence shown here is derived from an EMBL/GenBank/DDBJ whole genome shotgun (WGS) entry which is preliminary data.</text>
</comment>
<feature type="domain" description="Teneurin-like YD-shell" evidence="5">
    <location>
        <begin position="697"/>
        <end position="786"/>
    </location>
</feature>
<dbReference type="InterPro" id="IPR045351">
    <property type="entry name" value="DUF6531"/>
</dbReference>
<keyword evidence="1" id="KW-0677">Repeat</keyword>
<dbReference type="Gene3D" id="2.180.10.10">
    <property type="entry name" value="RHS repeat-associated core"/>
    <property type="match status" value="4"/>
</dbReference>
<evidence type="ECO:0000256" key="1">
    <source>
        <dbReference type="ARBA" id="ARBA00022737"/>
    </source>
</evidence>
<accession>A0ABV4NUD8</accession>
<feature type="signal peptide" evidence="3">
    <location>
        <begin position="1"/>
        <end position="25"/>
    </location>
</feature>
<gene>
    <name evidence="6" type="ORF">ACCI49_02245</name>
</gene>
<dbReference type="RefSeq" id="WP_371837339.1">
    <property type="nucleotide sequence ID" value="NZ_JBGMEK010000002.1"/>
</dbReference>
<proteinExistence type="predicted"/>
<dbReference type="InterPro" id="IPR006530">
    <property type="entry name" value="YD"/>
</dbReference>
<organism evidence="6 7">
    <name type="scientific">Microbulbifer epialgicus</name>
    <dbReference type="NCBI Taxonomy" id="393907"/>
    <lineage>
        <taxon>Bacteria</taxon>
        <taxon>Pseudomonadati</taxon>
        <taxon>Pseudomonadota</taxon>
        <taxon>Gammaproteobacteria</taxon>
        <taxon>Cellvibrionales</taxon>
        <taxon>Microbulbiferaceae</taxon>
        <taxon>Microbulbifer</taxon>
    </lineage>
</organism>
<protein>
    <submittedName>
        <fullName evidence="6">RHS repeat-associated core domain-containing protein</fullName>
    </submittedName>
</protein>